<dbReference type="SUPFAM" id="SSF56091">
    <property type="entry name" value="DNA ligase/mRNA capping enzyme, catalytic domain"/>
    <property type="match status" value="1"/>
</dbReference>
<evidence type="ECO:0000313" key="3">
    <source>
        <dbReference type="Proteomes" id="UP000639004"/>
    </source>
</evidence>
<dbReference type="GO" id="GO:0016874">
    <property type="term" value="F:ligase activity"/>
    <property type="evidence" value="ECO:0007669"/>
    <property type="project" value="UniProtKB-KW"/>
</dbReference>
<name>A0ABS0TYW9_SERPR</name>
<proteinExistence type="predicted"/>
<accession>A0ABS0TYW9</accession>
<keyword evidence="3" id="KW-1185">Reference proteome</keyword>
<comment type="caution">
    <text evidence="2">The sequence shown here is derived from an EMBL/GenBank/DDBJ whole genome shotgun (WGS) entry which is preliminary data.</text>
</comment>
<sequence length="235" mass="27259">MSDFFRFPSTPHLAWLGHSRVPREDKILSPESMRDFLSGEVKIEEKLDGANLGISIGNDGKLRIQNRGQYLKEPYAGQFSRLSRWLELHSTTLISVLTPNLIIFGEWCAARHSLEYSRLPDFFLMFDVYDKSEGRFWSSPKRNDLAQQVRLITVPQIGTYSSISLTELKSLITTKLSKYRDGQPLEGIVLRKESSEWCESRVKLVRPDFTQSIVLHWSKRAIEWNQIDYSSSDRR</sequence>
<evidence type="ECO:0000313" key="2">
    <source>
        <dbReference type="EMBL" id="MBI6183576.1"/>
    </source>
</evidence>
<dbReference type="RefSeq" id="WP_198642687.1">
    <property type="nucleotide sequence ID" value="NZ_JAEHSL010000044.1"/>
</dbReference>
<reference evidence="2 3" key="1">
    <citation type="submission" date="2020-12" db="EMBL/GenBank/DDBJ databases">
        <title>Enhanced detection system for hospital associated transmission using whole genome sequencing surveillance.</title>
        <authorList>
            <person name="Harrison L.H."/>
            <person name="Van Tyne D."/>
            <person name="Marsh J.W."/>
            <person name="Griffith M.P."/>
            <person name="Snyder D.J."/>
            <person name="Cooper V.S."/>
            <person name="Mustapha M."/>
        </authorList>
    </citation>
    <scope>NUCLEOTIDE SEQUENCE [LARGE SCALE GENOMIC DNA]</scope>
    <source>
        <strain evidence="2 3">SER00238</strain>
    </source>
</reference>
<dbReference type="InterPro" id="IPR052732">
    <property type="entry name" value="Cell-binding_unc_protein"/>
</dbReference>
<dbReference type="Proteomes" id="UP000639004">
    <property type="component" value="Unassembled WGS sequence"/>
</dbReference>
<evidence type="ECO:0000259" key="1">
    <source>
        <dbReference type="Pfam" id="PF09414"/>
    </source>
</evidence>
<dbReference type="Pfam" id="PF09414">
    <property type="entry name" value="RNA_ligase"/>
    <property type="match status" value="1"/>
</dbReference>
<dbReference type="InterPro" id="IPR021122">
    <property type="entry name" value="RNA_ligase_dom_REL/Rnl2"/>
</dbReference>
<dbReference type="PANTHER" id="PTHR43883">
    <property type="entry name" value="SLR0207 PROTEIN"/>
    <property type="match status" value="1"/>
</dbReference>
<dbReference type="PANTHER" id="PTHR43883:SF1">
    <property type="entry name" value="GLUCONOKINASE"/>
    <property type="match status" value="1"/>
</dbReference>
<protein>
    <submittedName>
        <fullName evidence="2">RNA ligase family protein</fullName>
    </submittedName>
</protein>
<gene>
    <name evidence="2" type="ORF">JEQ07_24660</name>
</gene>
<organism evidence="2 3">
    <name type="scientific">Serratia proteamaculans</name>
    <dbReference type="NCBI Taxonomy" id="28151"/>
    <lineage>
        <taxon>Bacteria</taxon>
        <taxon>Pseudomonadati</taxon>
        <taxon>Pseudomonadota</taxon>
        <taxon>Gammaproteobacteria</taxon>
        <taxon>Enterobacterales</taxon>
        <taxon>Yersiniaceae</taxon>
        <taxon>Serratia</taxon>
    </lineage>
</organism>
<dbReference type="EMBL" id="JAEHSL010000044">
    <property type="protein sequence ID" value="MBI6183576.1"/>
    <property type="molecule type" value="Genomic_DNA"/>
</dbReference>
<dbReference type="Gene3D" id="3.30.470.30">
    <property type="entry name" value="DNA ligase/mRNA capping enzyme"/>
    <property type="match status" value="1"/>
</dbReference>
<feature type="domain" description="RNA ligase" evidence="1">
    <location>
        <begin position="40"/>
        <end position="204"/>
    </location>
</feature>
<keyword evidence="2" id="KW-0436">Ligase</keyword>